<proteinExistence type="predicted"/>
<evidence type="ECO:0000313" key="2">
    <source>
        <dbReference type="EMBL" id="KAK7308245.1"/>
    </source>
</evidence>
<comment type="caution">
    <text evidence="2">The sequence shown here is derived from an EMBL/GenBank/DDBJ whole genome shotgun (WGS) entry which is preliminary data.</text>
</comment>
<reference evidence="2 3" key="1">
    <citation type="submission" date="2024-01" db="EMBL/GenBank/DDBJ databases">
        <title>The genomes of 5 underutilized Papilionoideae crops provide insights into root nodulation and disease resistanc.</title>
        <authorList>
            <person name="Jiang F."/>
        </authorList>
    </citation>
    <scope>NUCLEOTIDE SEQUENCE [LARGE SCALE GENOMIC DNA]</scope>
    <source>
        <strain evidence="2">LVBAO_FW01</strain>
        <tissue evidence="2">Leaves</tissue>
    </source>
</reference>
<feature type="region of interest" description="Disordered" evidence="1">
    <location>
        <begin position="147"/>
        <end position="197"/>
    </location>
</feature>
<name>A0AAN9JZ70_CANGL</name>
<keyword evidence="3" id="KW-1185">Reference proteome</keyword>
<evidence type="ECO:0000256" key="1">
    <source>
        <dbReference type="SAM" id="MobiDB-lite"/>
    </source>
</evidence>
<dbReference type="AlphaFoldDB" id="A0AAN9JZ70"/>
<accession>A0AAN9JZ70</accession>
<evidence type="ECO:0000313" key="3">
    <source>
        <dbReference type="Proteomes" id="UP001367508"/>
    </source>
</evidence>
<feature type="region of interest" description="Disordered" evidence="1">
    <location>
        <begin position="71"/>
        <end position="92"/>
    </location>
</feature>
<dbReference type="PANTHER" id="PTHR34798:SF1">
    <property type="entry name" value="TIC-LIKE PROTEIN"/>
    <property type="match status" value="1"/>
</dbReference>
<feature type="compositionally biased region" description="Basic and acidic residues" evidence="1">
    <location>
        <begin position="71"/>
        <end position="87"/>
    </location>
</feature>
<dbReference type="EMBL" id="JAYMYQ010000010">
    <property type="protein sequence ID" value="KAK7308245.1"/>
    <property type="molecule type" value="Genomic_DNA"/>
</dbReference>
<organism evidence="2 3">
    <name type="scientific">Canavalia gladiata</name>
    <name type="common">Sword bean</name>
    <name type="synonym">Dolichos gladiatus</name>
    <dbReference type="NCBI Taxonomy" id="3824"/>
    <lineage>
        <taxon>Eukaryota</taxon>
        <taxon>Viridiplantae</taxon>
        <taxon>Streptophyta</taxon>
        <taxon>Embryophyta</taxon>
        <taxon>Tracheophyta</taxon>
        <taxon>Spermatophyta</taxon>
        <taxon>Magnoliopsida</taxon>
        <taxon>eudicotyledons</taxon>
        <taxon>Gunneridae</taxon>
        <taxon>Pentapetalae</taxon>
        <taxon>rosids</taxon>
        <taxon>fabids</taxon>
        <taxon>Fabales</taxon>
        <taxon>Fabaceae</taxon>
        <taxon>Papilionoideae</taxon>
        <taxon>50 kb inversion clade</taxon>
        <taxon>NPAAA clade</taxon>
        <taxon>indigoferoid/millettioid clade</taxon>
        <taxon>Phaseoleae</taxon>
        <taxon>Canavalia</taxon>
    </lineage>
</organism>
<dbReference type="GO" id="GO:0005634">
    <property type="term" value="C:nucleus"/>
    <property type="evidence" value="ECO:0007669"/>
    <property type="project" value="TreeGrafter"/>
</dbReference>
<protein>
    <submittedName>
        <fullName evidence="2">Uncharacterized protein</fullName>
    </submittedName>
</protein>
<dbReference type="GO" id="GO:0042752">
    <property type="term" value="P:regulation of circadian rhythm"/>
    <property type="evidence" value="ECO:0007669"/>
    <property type="project" value="InterPro"/>
</dbReference>
<dbReference type="InterPro" id="IPR039317">
    <property type="entry name" value="TIC"/>
</dbReference>
<dbReference type="Proteomes" id="UP001367508">
    <property type="component" value="Unassembled WGS sequence"/>
</dbReference>
<sequence>MSWWVGSRSLKIQSLHYPNSLHIADPFAGYLSVCDVERGSERERERSKKKVHRTIALRDSSEEGAVDLRDAASKREKNLDTNKDWTSRSKRRKSFKSLRGISKIRFSNATSFASNQNHRRSFTPARPPSFKVTEEVIDMMVPRKVHSVSLKRSRESEVSASNGTGSEEDQNFRQRSNFPGGQEPASPPFSSVPAQKKMLVIKSVPKTLKSSL</sequence>
<gene>
    <name evidence="2" type="ORF">VNO77_41847</name>
</gene>
<dbReference type="PANTHER" id="PTHR34798">
    <property type="entry name" value="PROTEIN TIME FOR COFFEE"/>
    <property type="match status" value="1"/>
</dbReference>